<dbReference type="Pfam" id="PF20154">
    <property type="entry name" value="LNT_N"/>
    <property type="match status" value="1"/>
</dbReference>
<proteinExistence type="inferred from homology"/>
<feature type="transmembrane region" description="Helical" evidence="8">
    <location>
        <begin position="42"/>
        <end position="60"/>
    </location>
</feature>
<dbReference type="CDD" id="cd07571">
    <property type="entry name" value="ALP_N-acyl_transferase"/>
    <property type="match status" value="1"/>
</dbReference>
<comment type="subcellular location">
    <subcellularLocation>
        <location evidence="1">Cell membrane</location>
        <topology evidence="1">Multi-pass membrane protein</topology>
    </subcellularLocation>
</comment>
<dbReference type="InterPro" id="IPR003010">
    <property type="entry name" value="C-N_Hydrolase"/>
</dbReference>
<dbReference type="PANTHER" id="PTHR38686">
    <property type="entry name" value="APOLIPOPROTEIN N-ACYLTRANSFERASE"/>
    <property type="match status" value="1"/>
</dbReference>
<feature type="transmembrane region" description="Helical" evidence="8">
    <location>
        <begin position="157"/>
        <end position="175"/>
    </location>
</feature>
<gene>
    <name evidence="10" type="ORF">UFOPK3820_00214</name>
</gene>
<dbReference type="NCBIfam" id="TIGR00546">
    <property type="entry name" value="lnt"/>
    <property type="match status" value="1"/>
</dbReference>
<dbReference type="HAMAP" id="MF_01148">
    <property type="entry name" value="Lnt"/>
    <property type="match status" value="1"/>
</dbReference>
<evidence type="ECO:0000256" key="8">
    <source>
        <dbReference type="SAM" id="Phobius"/>
    </source>
</evidence>
<dbReference type="Gene3D" id="3.60.110.10">
    <property type="entry name" value="Carbon-nitrogen hydrolase"/>
    <property type="match status" value="1"/>
</dbReference>
<name>A0A6J5YN50_9ZZZZ</name>
<keyword evidence="7" id="KW-0012">Acyltransferase</keyword>
<evidence type="ECO:0000256" key="7">
    <source>
        <dbReference type="ARBA" id="ARBA00023315"/>
    </source>
</evidence>
<evidence type="ECO:0000256" key="1">
    <source>
        <dbReference type="ARBA" id="ARBA00004651"/>
    </source>
</evidence>
<feature type="domain" description="CN hydrolase" evidence="9">
    <location>
        <begin position="183"/>
        <end position="431"/>
    </location>
</feature>
<dbReference type="Pfam" id="PF00795">
    <property type="entry name" value="CN_hydrolase"/>
    <property type="match status" value="1"/>
</dbReference>
<dbReference type="GO" id="GO:0005886">
    <property type="term" value="C:plasma membrane"/>
    <property type="evidence" value="ECO:0007669"/>
    <property type="project" value="UniProtKB-SubCell"/>
</dbReference>
<feature type="transmembrane region" description="Helical" evidence="8">
    <location>
        <begin position="129"/>
        <end position="151"/>
    </location>
</feature>
<evidence type="ECO:0000313" key="10">
    <source>
        <dbReference type="EMBL" id="CAB4331484.1"/>
    </source>
</evidence>
<accession>A0A6J5YN50</accession>
<reference evidence="10" key="1">
    <citation type="submission" date="2020-05" db="EMBL/GenBank/DDBJ databases">
        <authorList>
            <person name="Chiriac C."/>
            <person name="Salcher M."/>
            <person name="Ghai R."/>
            <person name="Kavagutti S V."/>
        </authorList>
    </citation>
    <scope>NUCLEOTIDE SEQUENCE</scope>
</reference>
<protein>
    <submittedName>
        <fullName evidence="10">Unannotated protein</fullName>
    </submittedName>
</protein>
<dbReference type="EMBL" id="CAESAB010000004">
    <property type="protein sequence ID" value="CAB4331484.1"/>
    <property type="molecule type" value="Genomic_DNA"/>
</dbReference>
<dbReference type="InterPro" id="IPR004563">
    <property type="entry name" value="Apolipo_AcylTrfase"/>
</dbReference>
<dbReference type="AlphaFoldDB" id="A0A6J5YN50"/>
<dbReference type="PROSITE" id="PS50263">
    <property type="entry name" value="CN_HYDROLASE"/>
    <property type="match status" value="1"/>
</dbReference>
<keyword evidence="6 8" id="KW-0472">Membrane</keyword>
<dbReference type="SUPFAM" id="SSF56317">
    <property type="entry name" value="Carbon-nitrogen hydrolase"/>
    <property type="match status" value="1"/>
</dbReference>
<keyword evidence="4 8" id="KW-0812">Transmembrane</keyword>
<evidence type="ECO:0000256" key="2">
    <source>
        <dbReference type="ARBA" id="ARBA00022475"/>
    </source>
</evidence>
<dbReference type="InterPro" id="IPR045378">
    <property type="entry name" value="LNT_N"/>
</dbReference>
<dbReference type="GO" id="GO:0016410">
    <property type="term" value="F:N-acyltransferase activity"/>
    <property type="evidence" value="ECO:0007669"/>
    <property type="project" value="InterPro"/>
</dbReference>
<evidence type="ECO:0000259" key="9">
    <source>
        <dbReference type="PROSITE" id="PS50263"/>
    </source>
</evidence>
<keyword evidence="5 8" id="KW-1133">Transmembrane helix</keyword>
<evidence type="ECO:0000256" key="6">
    <source>
        <dbReference type="ARBA" id="ARBA00023136"/>
    </source>
</evidence>
<sequence>MVRITLAAFLGSAAFEPIGIWYLSIIGFAIYLRKLQGSNRPIAHSLAFGFILNAIALHWSGKYVGAIPWLFLSGLQAMFYLPVGWIYRRTHSLIWSCVTLLAMEEFRARFPFGGFGWTRIAFSQVQSPALPIVAIGGVIALSAFTLTIAALLTRVNVKSLVAVIALLVMALLLPMNPQGSGEIKLIAIQGNTPEVGLRFNSRAKAVFDLHRDATMRVTPDQYDAIVWPENSIDIDPRFNPDVRTDISSLTTRLKTPIIAGVVQQDLTGPQNSSIMFDEDGSTKSVYIKRGLTPFGEFIPLRRISEIISPLAKAVNDFVPGTQRISHTVAGISVGPIICYEIILDDLVRDTANHSQVLIVQTNSATFAGTAESAQQLAITRIRAVEHSRDILSVSTIGISAFIDNNGRVLSRTAENTQESLPGILKISNYRTIINRILA</sequence>
<organism evidence="10">
    <name type="scientific">freshwater metagenome</name>
    <dbReference type="NCBI Taxonomy" id="449393"/>
    <lineage>
        <taxon>unclassified sequences</taxon>
        <taxon>metagenomes</taxon>
        <taxon>ecological metagenomes</taxon>
    </lineage>
</organism>
<dbReference type="PANTHER" id="PTHR38686:SF1">
    <property type="entry name" value="APOLIPOPROTEIN N-ACYLTRANSFERASE"/>
    <property type="match status" value="1"/>
</dbReference>
<keyword evidence="2" id="KW-1003">Cell membrane</keyword>
<feature type="transmembrane region" description="Helical" evidence="8">
    <location>
        <begin position="6"/>
        <end position="30"/>
    </location>
</feature>
<evidence type="ECO:0000256" key="4">
    <source>
        <dbReference type="ARBA" id="ARBA00022692"/>
    </source>
</evidence>
<feature type="transmembrane region" description="Helical" evidence="8">
    <location>
        <begin position="66"/>
        <end position="87"/>
    </location>
</feature>
<evidence type="ECO:0000256" key="3">
    <source>
        <dbReference type="ARBA" id="ARBA00022679"/>
    </source>
</evidence>
<dbReference type="InterPro" id="IPR036526">
    <property type="entry name" value="C-N_Hydrolase_sf"/>
</dbReference>
<evidence type="ECO:0000256" key="5">
    <source>
        <dbReference type="ARBA" id="ARBA00022989"/>
    </source>
</evidence>
<keyword evidence="3" id="KW-0808">Transferase</keyword>
<dbReference type="GO" id="GO:0042158">
    <property type="term" value="P:lipoprotein biosynthetic process"/>
    <property type="evidence" value="ECO:0007669"/>
    <property type="project" value="InterPro"/>
</dbReference>